<reference evidence="1" key="2">
    <citation type="submission" date="2025-09" db="UniProtKB">
        <authorList>
            <consortium name="Ensembl"/>
        </authorList>
    </citation>
    <scope>IDENTIFICATION</scope>
</reference>
<evidence type="ECO:0000313" key="1">
    <source>
        <dbReference type="Ensembl" id="ENSZLMP00000011473.1"/>
    </source>
</evidence>
<name>A0A8D2PBF3_ZOSLA</name>
<dbReference type="Ensembl" id="ENSZLMT00000011787.1">
    <property type="protein sequence ID" value="ENSZLMP00000011473.1"/>
    <property type="gene ID" value="ENSZLMG00000007987.1"/>
</dbReference>
<dbReference type="Pfam" id="PF15375">
    <property type="entry name" value="FSAF1"/>
    <property type="match status" value="1"/>
</dbReference>
<dbReference type="Proteomes" id="UP000694401">
    <property type="component" value="Unassembled WGS sequence"/>
</dbReference>
<proteinExistence type="predicted"/>
<sequence>MELCTAKKGGDLITDFKKIMTSLVVLPRLCNVNCTYMCVVKPPSAHPRFSVVKGSLFMWRNSIPCVTLCEKRRIENCPSDSPHHPEINWTVVNCSAVDTLISSISQDFPRSMTLLHSARLEVHKFGITGYKKQEQRAWEQERAIMLGAKPPKRAHVNYRTYQEKLKEKKAAKDADKEKVCVKFSV</sequence>
<evidence type="ECO:0000313" key="2">
    <source>
        <dbReference type="Proteomes" id="UP000694401"/>
    </source>
</evidence>
<dbReference type="AlphaFoldDB" id="A0A8D2PBF3"/>
<accession>A0A8D2PBF3</accession>
<keyword evidence="2" id="KW-1185">Reference proteome</keyword>
<protein>
    <submittedName>
        <fullName evidence="1">Uncharacterized protein</fullName>
    </submittedName>
</protein>
<dbReference type="InterPro" id="IPR052852">
    <property type="entry name" value="SSU_Processome_Comp"/>
</dbReference>
<dbReference type="InterPro" id="IPR027973">
    <property type="entry name" value="FSAF1-like"/>
</dbReference>
<dbReference type="PANTHER" id="PTHR28366:SF1">
    <property type="entry name" value="CHROMOSOME 1 OPEN READING FRAME 131"/>
    <property type="match status" value="1"/>
</dbReference>
<organism evidence="1 2">
    <name type="scientific">Zosterops lateralis melanops</name>
    <dbReference type="NCBI Taxonomy" id="1220523"/>
    <lineage>
        <taxon>Eukaryota</taxon>
        <taxon>Metazoa</taxon>
        <taxon>Chordata</taxon>
        <taxon>Craniata</taxon>
        <taxon>Vertebrata</taxon>
        <taxon>Euteleostomi</taxon>
        <taxon>Archelosauria</taxon>
        <taxon>Archosauria</taxon>
        <taxon>Dinosauria</taxon>
        <taxon>Saurischia</taxon>
        <taxon>Theropoda</taxon>
        <taxon>Coelurosauria</taxon>
        <taxon>Aves</taxon>
        <taxon>Neognathae</taxon>
        <taxon>Neoaves</taxon>
        <taxon>Telluraves</taxon>
        <taxon>Australaves</taxon>
        <taxon>Passeriformes</taxon>
        <taxon>Sylvioidea</taxon>
        <taxon>Zosteropidae</taxon>
        <taxon>Zosterops</taxon>
    </lineage>
</organism>
<dbReference type="PANTHER" id="PTHR28366">
    <property type="entry name" value="CHROMOSOME 1 OPEN READING FRAME 131"/>
    <property type="match status" value="1"/>
</dbReference>
<reference evidence="1" key="1">
    <citation type="submission" date="2025-08" db="UniProtKB">
        <authorList>
            <consortium name="Ensembl"/>
        </authorList>
    </citation>
    <scope>IDENTIFICATION</scope>
</reference>